<dbReference type="EMBL" id="SOCP01000003">
    <property type="protein sequence ID" value="TDV55196.1"/>
    <property type="molecule type" value="Genomic_DNA"/>
</dbReference>
<organism evidence="1 2">
    <name type="scientific">Actinophytocola oryzae</name>
    <dbReference type="NCBI Taxonomy" id="502181"/>
    <lineage>
        <taxon>Bacteria</taxon>
        <taxon>Bacillati</taxon>
        <taxon>Actinomycetota</taxon>
        <taxon>Actinomycetes</taxon>
        <taxon>Pseudonocardiales</taxon>
        <taxon>Pseudonocardiaceae</taxon>
    </lineage>
</organism>
<proteinExistence type="predicted"/>
<evidence type="ECO:0000313" key="1">
    <source>
        <dbReference type="EMBL" id="TDV55196.1"/>
    </source>
</evidence>
<protein>
    <submittedName>
        <fullName evidence="1">Uncharacterized protein</fullName>
    </submittedName>
</protein>
<keyword evidence="2" id="KW-1185">Reference proteome</keyword>
<comment type="caution">
    <text evidence="1">The sequence shown here is derived from an EMBL/GenBank/DDBJ whole genome shotgun (WGS) entry which is preliminary data.</text>
</comment>
<dbReference type="AlphaFoldDB" id="A0A4R7VYE2"/>
<evidence type="ECO:0000313" key="2">
    <source>
        <dbReference type="Proteomes" id="UP000294927"/>
    </source>
</evidence>
<sequence>MINPNEATASQIGALRQLQTVVNEIGKLTAKVVMSGQGEWIHLSDSLENAAQRCRNEGRTQEELLAFEPSGFPRDQGLLKNVDPVEPVLAVAVEVLGAAEAGPDGDML</sequence>
<dbReference type="Proteomes" id="UP000294927">
    <property type="component" value="Unassembled WGS sequence"/>
</dbReference>
<name>A0A4R7VYE2_9PSEU</name>
<reference evidence="1 2" key="1">
    <citation type="submission" date="2019-03" db="EMBL/GenBank/DDBJ databases">
        <title>Genomic Encyclopedia of Archaeal and Bacterial Type Strains, Phase II (KMG-II): from individual species to whole genera.</title>
        <authorList>
            <person name="Goeker M."/>
        </authorList>
    </citation>
    <scope>NUCLEOTIDE SEQUENCE [LARGE SCALE GENOMIC DNA]</scope>
    <source>
        <strain evidence="1 2">DSM 45499</strain>
    </source>
</reference>
<accession>A0A4R7VYE2</accession>
<gene>
    <name evidence="1" type="ORF">CLV71_103437</name>
</gene>